<evidence type="ECO:0000256" key="6">
    <source>
        <dbReference type="ARBA" id="ARBA00022729"/>
    </source>
</evidence>
<dbReference type="STRING" id="61595.SAMN05421644_10763"/>
<dbReference type="Gene3D" id="3.40.228.10">
    <property type="entry name" value="Dimethylsulfoxide Reductase, domain 2"/>
    <property type="match status" value="1"/>
</dbReference>
<dbReference type="SMART" id="SM00926">
    <property type="entry name" value="Molybdop_Fe4S4"/>
    <property type="match status" value="1"/>
</dbReference>
<dbReference type="PANTHER" id="PTHR43742:SF9">
    <property type="entry name" value="TETRATHIONATE REDUCTASE SUBUNIT A"/>
    <property type="match status" value="1"/>
</dbReference>
<keyword evidence="13" id="KW-1185">Reference proteome</keyword>
<keyword evidence="3" id="KW-0004">4Fe-4S</keyword>
<keyword evidence="7" id="KW-0560">Oxidoreductase</keyword>
<dbReference type="OrthoDB" id="9815647at2"/>
<dbReference type="AlphaFoldDB" id="A0A1H3CZU2"/>
<evidence type="ECO:0000313" key="12">
    <source>
        <dbReference type="EMBL" id="SDX59398.1"/>
    </source>
</evidence>
<dbReference type="InterPro" id="IPR027467">
    <property type="entry name" value="MopterinOxRdtase_cofactor_BS"/>
</dbReference>
<keyword evidence="6" id="KW-0732">Signal</keyword>
<comment type="similarity">
    <text evidence="2">Belongs to the prokaryotic molybdopterin-containing oxidoreductase family.</text>
</comment>
<evidence type="ECO:0000256" key="10">
    <source>
        <dbReference type="SAM" id="MobiDB-lite"/>
    </source>
</evidence>
<protein>
    <submittedName>
        <fullName evidence="12">Thiosulfate reductase / polysulfide reductase chain A</fullName>
    </submittedName>
</protein>
<organism evidence="12 13">
    <name type="scientific">Allochromatium warmingii</name>
    <name type="common">Chromatium warmingii</name>
    <dbReference type="NCBI Taxonomy" id="61595"/>
    <lineage>
        <taxon>Bacteria</taxon>
        <taxon>Pseudomonadati</taxon>
        <taxon>Pseudomonadota</taxon>
        <taxon>Gammaproteobacteria</taxon>
        <taxon>Chromatiales</taxon>
        <taxon>Chromatiaceae</taxon>
        <taxon>Allochromatium</taxon>
    </lineage>
</organism>
<dbReference type="PROSITE" id="PS51669">
    <property type="entry name" value="4FE4S_MOW_BIS_MGD"/>
    <property type="match status" value="1"/>
</dbReference>
<evidence type="ECO:0000256" key="4">
    <source>
        <dbReference type="ARBA" id="ARBA00022505"/>
    </source>
</evidence>
<evidence type="ECO:0000256" key="5">
    <source>
        <dbReference type="ARBA" id="ARBA00022723"/>
    </source>
</evidence>
<dbReference type="InterPro" id="IPR006963">
    <property type="entry name" value="Mopterin_OxRdtase_4Fe-4S_dom"/>
</dbReference>
<dbReference type="GO" id="GO:0051539">
    <property type="term" value="F:4 iron, 4 sulfur cluster binding"/>
    <property type="evidence" value="ECO:0007669"/>
    <property type="project" value="UniProtKB-KW"/>
</dbReference>
<dbReference type="GO" id="GO:0043546">
    <property type="term" value="F:molybdopterin cofactor binding"/>
    <property type="evidence" value="ECO:0007669"/>
    <property type="project" value="InterPro"/>
</dbReference>
<dbReference type="InterPro" id="IPR050612">
    <property type="entry name" value="Prok_Mopterin_Oxidored"/>
</dbReference>
<dbReference type="Gene3D" id="2.40.40.20">
    <property type="match status" value="1"/>
</dbReference>
<evidence type="ECO:0000256" key="1">
    <source>
        <dbReference type="ARBA" id="ARBA00001942"/>
    </source>
</evidence>
<dbReference type="Gene3D" id="3.40.50.740">
    <property type="match status" value="1"/>
</dbReference>
<gene>
    <name evidence="12" type="ORF">SAMN05421644_10763</name>
</gene>
<evidence type="ECO:0000256" key="2">
    <source>
        <dbReference type="ARBA" id="ARBA00010312"/>
    </source>
</evidence>
<dbReference type="Gene3D" id="2.20.25.90">
    <property type="entry name" value="ADC-like domains"/>
    <property type="match status" value="1"/>
</dbReference>
<dbReference type="Proteomes" id="UP000198672">
    <property type="component" value="Unassembled WGS sequence"/>
</dbReference>
<dbReference type="PROSITE" id="PS00490">
    <property type="entry name" value="MOLYBDOPTERIN_PROK_2"/>
    <property type="match status" value="1"/>
</dbReference>
<dbReference type="Pfam" id="PF01568">
    <property type="entry name" value="Molydop_binding"/>
    <property type="match status" value="1"/>
</dbReference>
<dbReference type="Pfam" id="PF04879">
    <property type="entry name" value="Molybdop_Fe4S4"/>
    <property type="match status" value="1"/>
</dbReference>
<dbReference type="InterPro" id="IPR006655">
    <property type="entry name" value="Mopterin_OxRdtase_prok_CS"/>
</dbReference>
<dbReference type="GO" id="GO:0016491">
    <property type="term" value="F:oxidoreductase activity"/>
    <property type="evidence" value="ECO:0007669"/>
    <property type="project" value="UniProtKB-KW"/>
</dbReference>
<dbReference type="GO" id="GO:0046872">
    <property type="term" value="F:metal ion binding"/>
    <property type="evidence" value="ECO:0007669"/>
    <property type="project" value="UniProtKB-KW"/>
</dbReference>
<reference evidence="13" key="1">
    <citation type="submission" date="2016-10" db="EMBL/GenBank/DDBJ databases">
        <authorList>
            <person name="Varghese N."/>
            <person name="Submissions S."/>
        </authorList>
    </citation>
    <scope>NUCLEOTIDE SEQUENCE [LARGE SCALE GENOMIC DNA]</scope>
    <source>
        <strain evidence="13">DSM 173</strain>
    </source>
</reference>
<comment type="cofactor">
    <cofactor evidence="1">
        <name>Mo-bis(molybdopterin guanine dinucleotide)</name>
        <dbReference type="ChEBI" id="CHEBI:60539"/>
    </cofactor>
</comment>
<proteinExistence type="inferred from homology"/>
<evidence type="ECO:0000256" key="9">
    <source>
        <dbReference type="ARBA" id="ARBA00023014"/>
    </source>
</evidence>
<sequence length="717" mass="78544">MNANLATAGRGSDAPDTRTVYSLCGMCAVRCPIEVQVQDGRVTWIQGNPHDTALGASLCAKGGAGQSFQNDDERPQTPLIRSGERGAGQWRSASWDEALDYIAERLQQTLNECGGRGVALSDRGGPFTDLTRTFIRSLGSPNYFNHDVTCASNVYNAARSLFGFPHSKLVLDIKNTKHLVLYGRNIAESLMVKEAKAFMSAVSNGMRVTYIDPRATVTACKATRYWQIRPNSDYALNLALIHEILKHDLYDHDFVARYVSGLDALRAAVAETTPEWQETHTGIPADDVRALVREIAADAPQVIFHPGWMVARHSQSFHVSRTALILNVLMGNIEMPGGCLLGKSPEFYGRASLKRLIDRAPKVDEPRVDGAGTEHPSWDPAIGVLHRLFAALETDQPYPIGAYFIYRHDPLTAMPDAEALQRALDRLKLIVAIDVRYSETAWYADVILPESTYLERANILGLTQGAVPTLIMRDQAVAPRFDSRPAWWIFREILRRVERGAALDFEHIEELWNYQLDGVGVSVDELRARGVMALADAPRLQERDALEFPTPSGKIEFDSTLLAQAGLPSLPPYASKPAPTGDSFYLLFGRAATLTHGQSLNNPLLNEIAPKQELWMHPDRAQALGITDGALVEITGGGRYSGQLPAKVTPWIHPDAVFMLHGYGATVPLATRAHGLGVADQRLQHGKLHDFDPAGGGCSLTETQVRVRPVASNGGAA</sequence>
<dbReference type="InterPro" id="IPR006656">
    <property type="entry name" value="Mopterin_OxRdtase"/>
</dbReference>
<feature type="region of interest" description="Disordered" evidence="10">
    <location>
        <begin position="64"/>
        <end position="86"/>
    </location>
</feature>
<name>A0A1H3CZU2_ALLWA</name>
<dbReference type="EMBL" id="FNOW01000007">
    <property type="protein sequence ID" value="SDX59398.1"/>
    <property type="molecule type" value="Genomic_DNA"/>
</dbReference>
<keyword evidence="4" id="KW-0500">Molybdenum</keyword>
<keyword evidence="5" id="KW-0479">Metal-binding</keyword>
<dbReference type="PROSITE" id="PS00551">
    <property type="entry name" value="MOLYBDOPTERIN_PROK_1"/>
    <property type="match status" value="1"/>
</dbReference>
<keyword evidence="8" id="KW-0408">Iron</keyword>
<evidence type="ECO:0000256" key="3">
    <source>
        <dbReference type="ARBA" id="ARBA00022485"/>
    </source>
</evidence>
<dbReference type="PANTHER" id="PTHR43742">
    <property type="entry name" value="TRIMETHYLAMINE-N-OXIDE REDUCTASE"/>
    <property type="match status" value="1"/>
</dbReference>
<dbReference type="RefSeq" id="WP_091332417.1">
    <property type="nucleotide sequence ID" value="NZ_FNOW01000007.1"/>
</dbReference>
<feature type="domain" description="4Fe-4S Mo/W bis-MGD-type" evidence="11">
    <location>
        <begin position="17"/>
        <end position="73"/>
    </location>
</feature>
<evidence type="ECO:0000256" key="8">
    <source>
        <dbReference type="ARBA" id="ARBA00023004"/>
    </source>
</evidence>
<evidence type="ECO:0000256" key="7">
    <source>
        <dbReference type="ARBA" id="ARBA00023002"/>
    </source>
</evidence>
<dbReference type="InterPro" id="IPR009010">
    <property type="entry name" value="Asp_de-COase-like_dom_sf"/>
</dbReference>
<keyword evidence="9" id="KW-0411">Iron-sulfur</keyword>
<dbReference type="Pfam" id="PF00384">
    <property type="entry name" value="Molybdopterin"/>
    <property type="match status" value="1"/>
</dbReference>
<evidence type="ECO:0000259" key="11">
    <source>
        <dbReference type="PROSITE" id="PS51669"/>
    </source>
</evidence>
<dbReference type="InterPro" id="IPR006657">
    <property type="entry name" value="MoPterin_dinucl-bd_dom"/>
</dbReference>
<dbReference type="SUPFAM" id="SSF53706">
    <property type="entry name" value="Formate dehydrogenase/DMSO reductase, domains 1-3"/>
    <property type="match status" value="1"/>
</dbReference>
<accession>A0A1H3CZU2</accession>
<dbReference type="Gene3D" id="3.30.2070.10">
    <property type="entry name" value="Formate dehydrogenase/DMSO reductase"/>
    <property type="match status" value="1"/>
</dbReference>
<dbReference type="SUPFAM" id="SSF50692">
    <property type="entry name" value="ADC-like"/>
    <property type="match status" value="1"/>
</dbReference>
<evidence type="ECO:0000313" key="13">
    <source>
        <dbReference type="Proteomes" id="UP000198672"/>
    </source>
</evidence>